<dbReference type="Proteomes" id="UP000194127">
    <property type="component" value="Unassembled WGS sequence"/>
</dbReference>
<feature type="compositionally biased region" description="Low complexity" evidence="1">
    <location>
        <begin position="1356"/>
        <end position="1373"/>
    </location>
</feature>
<organism evidence="3 4">
    <name type="scientific">Postia placenta MAD-698-R-SB12</name>
    <dbReference type="NCBI Taxonomy" id="670580"/>
    <lineage>
        <taxon>Eukaryota</taxon>
        <taxon>Fungi</taxon>
        <taxon>Dikarya</taxon>
        <taxon>Basidiomycota</taxon>
        <taxon>Agaricomycotina</taxon>
        <taxon>Agaricomycetes</taxon>
        <taxon>Polyporales</taxon>
        <taxon>Adustoporiaceae</taxon>
        <taxon>Rhodonia</taxon>
    </lineage>
</organism>
<feature type="compositionally biased region" description="Basic and acidic residues" evidence="1">
    <location>
        <begin position="1179"/>
        <end position="1197"/>
    </location>
</feature>
<dbReference type="OrthoDB" id="9996895at2759"/>
<feature type="compositionally biased region" description="Polar residues" evidence="1">
    <location>
        <begin position="1405"/>
        <end position="1417"/>
    </location>
</feature>
<evidence type="ECO:0000259" key="2">
    <source>
        <dbReference type="PROSITE" id="PS50888"/>
    </source>
</evidence>
<sequence>MNSFLALAYRDTPQISISEYAYDLPEVRESIWLDVNDSTASTLMPELRKRASTRKGQKGKVVPTQRSLLDLFSIKAAAGNSPPSTAASESQRSEGDTKSTEASDIELVEISDASPGTTDVEMLSSEGILDDSDTPSGQDALVEGLSREKPIIIDSSPVKPLKASDESPKAFYSIFAPRRKPATRISPIRRSFHNKFVDAPLPDRHTQHVRGPQTLFRPSATELVKRRPDAQHHPTAGPMSLSTDPCASSAVHVSGSPNAIAISTPTSEAMLVAPPSLDTRMPCTSDSAAGPSSCDTDPQGSPLLGTSFDDIPLSHRAYPAIRRVVELSLAREKDHLNESALSHELWTDKWRPRRADETLGNEDRALYLRAWLLALKLRVETLPSEGPTQNLGSQPEPKKRTKPRKEARGVKRPQVLRQIHKRRKRQRLDSEEPDDAWLVDDGVESDCVWGEAESEDEVAFCQRTLSRLQRAPGEAADEAPCEPIKSSTEPEAGAVPDFSCSAPRFGDQIHNTILLHGPSGCGKTAAVYACAEELGWDVFEVYPGIGDRSGTALNKLIGDVGKNHLVKQTQRQQKRLFVGGREGDAIAGADGMREAHRPVHRRLRRVDSEQEVNVTNVLGDYATAPDSAINSPSQPSVSQSIILVEEVDVLYEGDSGFWPALINIIKDCRRPVVLTCNGECQQISAPSSSYNLGSWAILKAVKGIAQITYRSPRQTRFLSCLVTKPLKWDPRMPCGAWINETMMVEPRTADTELGYTPLPCDAATAASALPVNESFYRQDVIFAREALARCQNQLGCKCFLPTDLQGCAPSARERAAQTIAGLEELQIPVRALTDRTAVFMDYGPWVRYMVGIDDANMAALQESEAAKEGTRRTRNSQKSYEIVRHIPMSEAGRRTLARVLVQQSRSDRARFSGRYRVALRREQCLLCCTGASLGIRTGGSAFSRRMQNGGRPIRSEIAGSIAWKSNKRGYGRAPRSHSLHTLQSEIRIMRIVVCGLKLRGRTRVQSEAGDGSHASVFSSLTTAVVRISTSRVDPLPAPPPRPMHNTGSPRAPPHDPPSAPSNPSASPTVPARHSPVAPLAPLEFLQNQRRGSITDPSLHAGPAAHSHMTNSAALGSGPSSFRRLNSPPLPAFSVAHDHPPRGPLAPPHPASSFRFGDASALSSESKAHSRRPQRSSSADGKRPALADETRRESEGGPERSPSGSREDGAVAGASGRTHGDRMDVDSREHKPEPREQGGSRHLAAREAGQAGYSARRHSIAAGPRASGLLHDRHLPSPVQGIKRKMSPEAGVQSPGMEDMDGPGSGMETEGPAPKRRGSAIDTQKIAQLSLYDRRNSVDARGGGRERWGGERRDTTHASAGAGASASTPMAASGYSTPPSGVAGELPHGRPPGGIATFAWPANPQHPDQASPMQNEPNVNMAGPPHSYDPLSTMPPVSFAQDRRMSAPAISPENLPSPPSTGPSRVLRSRSRPPSRVRAADQSPFSNPAGPSSAPVGDDAAAQQALKESGSTPYSRSPELRVSHKLAERKRRKEMKELFDELRDQLPADRGMKASKWEILSKAIDFIMNLKQSHQEMGREIEMLRHELDSIRHGMPPPPFPPGPPQSVVYAHGPPVGVQSYPHPGPPGAPPPLHQGPPPPHQAPPHHQPPTPHQPLPSGQPPHSRPGSSQNIYPPGPGPMGQSPNANNGASGVQIAKTDPSS</sequence>
<dbReference type="InterPro" id="IPR011598">
    <property type="entry name" value="bHLH_dom"/>
</dbReference>
<dbReference type="PANTHER" id="PTHR23389">
    <property type="entry name" value="CHROMOSOME TRANSMISSION FIDELITY FACTOR 18"/>
    <property type="match status" value="1"/>
</dbReference>
<dbReference type="PROSITE" id="PS50888">
    <property type="entry name" value="BHLH"/>
    <property type="match status" value="1"/>
</dbReference>
<dbReference type="GO" id="GO:0005634">
    <property type="term" value="C:nucleus"/>
    <property type="evidence" value="ECO:0007669"/>
    <property type="project" value="TreeGrafter"/>
</dbReference>
<feature type="region of interest" description="Disordered" evidence="1">
    <location>
        <begin position="1030"/>
        <end position="1075"/>
    </location>
</feature>
<dbReference type="InterPro" id="IPR040106">
    <property type="entry name" value="Esc1_bHLHzip"/>
</dbReference>
<gene>
    <name evidence="3" type="ORF">POSPLADRAFT_1047852</name>
</gene>
<feature type="compositionally biased region" description="Pro residues" evidence="1">
    <location>
        <begin position="1050"/>
        <end position="1060"/>
    </location>
</feature>
<feature type="compositionally biased region" description="Low complexity" evidence="1">
    <location>
        <begin position="1061"/>
        <end position="1071"/>
    </location>
</feature>
<evidence type="ECO:0000313" key="4">
    <source>
        <dbReference type="Proteomes" id="UP000194127"/>
    </source>
</evidence>
<dbReference type="InterPro" id="IPR036638">
    <property type="entry name" value="HLH_DNA-bd_sf"/>
</dbReference>
<dbReference type="Gene3D" id="4.10.280.10">
    <property type="entry name" value="Helix-loop-helix DNA-binding domain"/>
    <property type="match status" value="1"/>
</dbReference>
<dbReference type="RefSeq" id="XP_024337199.1">
    <property type="nucleotide sequence ID" value="XM_024479375.1"/>
</dbReference>
<feature type="compositionally biased region" description="Polar residues" evidence="1">
    <location>
        <begin position="81"/>
        <end position="90"/>
    </location>
</feature>
<feature type="region of interest" description="Disordered" evidence="1">
    <location>
        <begin position="226"/>
        <end position="250"/>
    </location>
</feature>
<dbReference type="SUPFAM" id="SSF52540">
    <property type="entry name" value="P-loop containing nucleoside triphosphate hydrolases"/>
    <property type="match status" value="1"/>
</dbReference>
<feature type="region of interest" description="Disordered" evidence="1">
    <location>
        <begin position="1587"/>
        <end position="1701"/>
    </location>
</feature>
<feature type="compositionally biased region" description="Basic and acidic residues" evidence="1">
    <location>
        <begin position="91"/>
        <end position="101"/>
    </location>
</feature>
<feature type="compositionally biased region" description="Pro residues" evidence="1">
    <location>
        <begin position="1622"/>
        <end position="1663"/>
    </location>
</feature>
<feature type="compositionally biased region" description="Basic and acidic residues" evidence="1">
    <location>
        <begin position="1217"/>
        <end position="1238"/>
    </location>
</feature>
<dbReference type="PANTHER" id="PTHR23389:SF21">
    <property type="entry name" value="ATPASE FAMILY AAA DOMAIN-CONTAINING PROTEIN 5"/>
    <property type="match status" value="1"/>
</dbReference>
<accession>A0A1X6MVJ9</accession>
<dbReference type="GO" id="GO:0046983">
    <property type="term" value="F:protein dimerization activity"/>
    <property type="evidence" value="ECO:0007669"/>
    <property type="project" value="InterPro"/>
</dbReference>
<protein>
    <recommendedName>
        <fullName evidence="2">BHLH domain-containing protein</fullName>
    </recommendedName>
</protein>
<dbReference type="SMART" id="SM00353">
    <property type="entry name" value="HLH"/>
    <property type="match status" value="1"/>
</dbReference>
<feature type="compositionally biased region" description="Polar residues" evidence="1">
    <location>
        <begin position="1107"/>
        <end position="1123"/>
    </location>
</feature>
<dbReference type="EMBL" id="KZ110600">
    <property type="protein sequence ID" value="OSX60405.1"/>
    <property type="molecule type" value="Genomic_DNA"/>
</dbReference>
<proteinExistence type="predicted"/>
<name>A0A1X6MVJ9_9APHY</name>
<feature type="region of interest" description="Disordered" evidence="1">
    <location>
        <begin position="79"/>
        <end position="120"/>
    </location>
</feature>
<feature type="domain" description="BHLH" evidence="2">
    <location>
        <begin position="1518"/>
        <end position="1569"/>
    </location>
</feature>
<keyword evidence="4" id="KW-1185">Reference proteome</keyword>
<feature type="compositionally biased region" description="Polar residues" evidence="1">
    <location>
        <begin position="1681"/>
        <end position="1690"/>
    </location>
</feature>
<dbReference type="CDD" id="cd19690">
    <property type="entry name" value="bHLHzip_spESC1_like"/>
    <property type="match status" value="1"/>
</dbReference>
<feature type="region of interest" description="Disordered" evidence="1">
    <location>
        <begin position="383"/>
        <end position="433"/>
    </location>
</feature>
<dbReference type="InterPro" id="IPR027417">
    <property type="entry name" value="P-loop_NTPase"/>
</dbReference>
<feature type="compositionally biased region" description="Pro residues" evidence="1">
    <location>
        <begin position="1594"/>
        <end position="1604"/>
    </location>
</feature>
<dbReference type="GO" id="GO:0003677">
    <property type="term" value="F:DNA binding"/>
    <property type="evidence" value="ECO:0007669"/>
    <property type="project" value="TreeGrafter"/>
</dbReference>
<evidence type="ECO:0000256" key="1">
    <source>
        <dbReference type="SAM" id="MobiDB-lite"/>
    </source>
</evidence>
<feature type="region of interest" description="Disordered" evidence="1">
    <location>
        <begin position="1092"/>
        <end position="1529"/>
    </location>
</feature>
<dbReference type="Gene3D" id="3.40.50.300">
    <property type="entry name" value="P-loop containing nucleotide triphosphate hydrolases"/>
    <property type="match status" value="1"/>
</dbReference>
<evidence type="ECO:0000313" key="3">
    <source>
        <dbReference type="EMBL" id="OSX60405.1"/>
    </source>
</evidence>
<dbReference type="SUPFAM" id="SSF47459">
    <property type="entry name" value="HLH, helix-loop-helix DNA-binding domain"/>
    <property type="match status" value="1"/>
</dbReference>
<dbReference type="STRING" id="670580.A0A1X6MVJ9"/>
<dbReference type="GeneID" id="36324325"/>
<feature type="compositionally biased region" description="Basic and acidic residues" evidence="1">
    <location>
        <begin position="1331"/>
        <end position="1355"/>
    </location>
</feature>
<dbReference type="Pfam" id="PF00010">
    <property type="entry name" value="HLH"/>
    <property type="match status" value="1"/>
</dbReference>
<reference evidence="3 4" key="1">
    <citation type="submission" date="2017-04" db="EMBL/GenBank/DDBJ databases">
        <title>Genome Sequence of the Model Brown-Rot Fungus Postia placenta SB12.</title>
        <authorList>
            <consortium name="DOE Joint Genome Institute"/>
            <person name="Gaskell J."/>
            <person name="Kersten P."/>
            <person name="Larrondo L.F."/>
            <person name="Canessa P."/>
            <person name="Martinez D."/>
            <person name="Hibbett D."/>
            <person name="Schmoll M."/>
            <person name="Kubicek C.P."/>
            <person name="Martinez A.T."/>
            <person name="Yadav J."/>
            <person name="Master E."/>
            <person name="Magnuson J.K."/>
            <person name="James T."/>
            <person name="Yaver D."/>
            <person name="Berka R."/>
            <person name="Labutti K."/>
            <person name="Lipzen A."/>
            <person name="Aerts A."/>
            <person name="Barry K."/>
            <person name="Henrissat B."/>
            <person name="Blanchette R."/>
            <person name="Grigoriev I."/>
            <person name="Cullen D."/>
        </authorList>
    </citation>
    <scope>NUCLEOTIDE SEQUENCE [LARGE SCALE GENOMIC DNA]</scope>
    <source>
        <strain evidence="3 4">MAD-698-R-SB12</strain>
    </source>
</reference>